<dbReference type="Pfam" id="PF00484">
    <property type="entry name" value="Pro_CA"/>
    <property type="match status" value="1"/>
</dbReference>
<dbReference type="PROSITE" id="PS00705">
    <property type="entry name" value="PROK_CO2_ANHYDRASE_2"/>
    <property type="match status" value="1"/>
</dbReference>
<dbReference type="PANTHER" id="PTHR11002:SF76">
    <property type="entry name" value="CARBONIC ANHYDRASE"/>
    <property type="match status" value="1"/>
</dbReference>
<comment type="cofactor">
    <cofactor evidence="7">
        <name>Zn(2+)</name>
        <dbReference type="ChEBI" id="CHEBI:29105"/>
    </cofactor>
    <text evidence="7">Binds 1 zinc ion per subunit.</text>
</comment>
<dbReference type="GO" id="GO:0008270">
    <property type="term" value="F:zinc ion binding"/>
    <property type="evidence" value="ECO:0007669"/>
    <property type="project" value="InterPro"/>
</dbReference>
<evidence type="ECO:0000256" key="2">
    <source>
        <dbReference type="ARBA" id="ARBA00012925"/>
    </source>
</evidence>
<feature type="binding site" evidence="7">
    <location>
        <position position="186"/>
    </location>
    <ligand>
        <name>Zn(2+)</name>
        <dbReference type="ChEBI" id="CHEBI:29105"/>
    </ligand>
</feature>
<dbReference type="SMART" id="SM00947">
    <property type="entry name" value="Pro_CA"/>
    <property type="match status" value="1"/>
</dbReference>
<proteinExistence type="inferred from homology"/>
<evidence type="ECO:0000256" key="7">
    <source>
        <dbReference type="PIRSR" id="PIRSR601765-1"/>
    </source>
</evidence>
<sequence>MTTLHRSMTTVIRMITRNVYGIVVVFVPQACPETPQCCVERVLVQVYAIAIALSSTLSSATKAAGIEECERAEKDRLLGNHGRRYVRLALRHHSNILPCHPPPTLMAARAAWPTATRLALPPTARLPRNLHSSAPHRTPFYIRDEDAYHHCLDCNKKWAQEVQQKEPNFFPTQAKGQAPPILWLGCADSRVPETTILNCKPGDVFTHRNIANIINPTDISLRSIVQFAVFHLKVKYIVVCGHTSCGGVAASLANSKLDILDIWLEPLRTLRERYADELEAMDEKERGLFLAKKNVQDGVEHLKRFPVVIDAMRERGLEVHGCIYHLEKGELEEIDEPEDAKVADKRVRVFERK</sequence>
<dbReference type="GO" id="GO:0015976">
    <property type="term" value="P:carbon utilization"/>
    <property type="evidence" value="ECO:0007669"/>
    <property type="project" value="InterPro"/>
</dbReference>
<keyword evidence="5" id="KW-0456">Lyase</keyword>
<protein>
    <recommendedName>
        <fullName evidence="2">carbonic anhydrase</fullName>
        <ecNumber evidence="2">4.2.1.1</ecNumber>
    </recommendedName>
</protein>
<name>A0A139HWW9_9PEZI</name>
<keyword evidence="9" id="KW-1185">Reference proteome</keyword>
<dbReference type="OrthoDB" id="10248475at2759"/>
<keyword evidence="4 7" id="KW-0862">Zinc</keyword>
<dbReference type="InterPro" id="IPR036874">
    <property type="entry name" value="Carbonic_anhydrase_sf"/>
</dbReference>
<feature type="binding site" evidence="7">
    <location>
        <position position="242"/>
    </location>
    <ligand>
        <name>Zn(2+)</name>
        <dbReference type="ChEBI" id="CHEBI:29105"/>
    </ligand>
</feature>
<dbReference type="GO" id="GO:0034599">
    <property type="term" value="P:cellular response to oxidative stress"/>
    <property type="evidence" value="ECO:0007669"/>
    <property type="project" value="TreeGrafter"/>
</dbReference>
<evidence type="ECO:0000256" key="1">
    <source>
        <dbReference type="ARBA" id="ARBA00006217"/>
    </source>
</evidence>
<comment type="caution">
    <text evidence="8">The sequence shown here is derived from an EMBL/GenBank/DDBJ whole genome shotgun (WGS) entry which is preliminary data.</text>
</comment>
<dbReference type="InterPro" id="IPR001765">
    <property type="entry name" value="Carbonic_anhydrase"/>
</dbReference>
<dbReference type="GO" id="GO:0071244">
    <property type="term" value="P:cellular response to carbon dioxide"/>
    <property type="evidence" value="ECO:0007669"/>
    <property type="project" value="TreeGrafter"/>
</dbReference>
<evidence type="ECO:0000256" key="4">
    <source>
        <dbReference type="ARBA" id="ARBA00022833"/>
    </source>
</evidence>
<dbReference type="Gene3D" id="3.40.1050.10">
    <property type="entry name" value="Carbonic anhydrase"/>
    <property type="match status" value="1"/>
</dbReference>
<dbReference type="CDD" id="cd00883">
    <property type="entry name" value="beta_CA_cladeA"/>
    <property type="match status" value="1"/>
</dbReference>
<comment type="catalytic activity">
    <reaction evidence="6">
        <text>hydrogencarbonate + H(+) = CO2 + H2O</text>
        <dbReference type="Rhea" id="RHEA:10748"/>
        <dbReference type="ChEBI" id="CHEBI:15377"/>
        <dbReference type="ChEBI" id="CHEBI:15378"/>
        <dbReference type="ChEBI" id="CHEBI:16526"/>
        <dbReference type="ChEBI" id="CHEBI:17544"/>
        <dbReference type="EC" id="4.2.1.1"/>
    </reaction>
</comment>
<evidence type="ECO:0000313" key="9">
    <source>
        <dbReference type="Proteomes" id="UP000070133"/>
    </source>
</evidence>
<dbReference type="SUPFAM" id="SSF53056">
    <property type="entry name" value="beta-carbonic anhydrase, cab"/>
    <property type="match status" value="1"/>
</dbReference>
<dbReference type="STRING" id="321146.A0A139HWW9"/>
<comment type="similarity">
    <text evidence="1">Belongs to the beta-class carbonic anhydrase family.</text>
</comment>
<evidence type="ECO:0000256" key="5">
    <source>
        <dbReference type="ARBA" id="ARBA00023239"/>
    </source>
</evidence>
<evidence type="ECO:0000256" key="3">
    <source>
        <dbReference type="ARBA" id="ARBA00022723"/>
    </source>
</evidence>
<dbReference type="InterPro" id="IPR015892">
    <property type="entry name" value="Carbonic_anhydrase_CS"/>
</dbReference>
<dbReference type="EC" id="4.2.1.1" evidence="2"/>
<dbReference type="GO" id="GO:0005737">
    <property type="term" value="C:cytoplasm"/>
    <property type="evidence" value="ECO:0007669"/>
    <property type="project" value="TreeGrafter"/>
</dbReference>
<dbReference type="AlphaFoldDB" id="A0A139HWW9"/>
<feature type="binding site" evidence="7">
    <location>
        <position position="188"/>
    </location>
    <ligand>
        <name>Zn(2+)</name>
        <dbReference type="ChEBI" id="CHEBI:29105"/>
    </ligand>
</feature>
<gene>
    <name evidence="8" type="ORF">AC578_7094</name>
</gene>
<keyword evidence="3 7" id="KW-0479">Metal-binding</keyword>
<dbReference type="EMBL" id="LFZN01000004">
    <property type="protein sequence ID" value="KXT06971.1"/>
    <property type="molecule type" value="Genomic_DNA"/>
</dbReference>
<organism evidence="8 9">
    <name type="scientific">Pseudocercospora eumusae</name>
    <dbReference type="NCBI Taxonomy" id="321146"/>
    <lineage>
        <taxon>Eukaryota</taxon>
        <taxon>Fungi</taxon>
        <taxon>Dikarya</taxon>
        <taxon>Ascomycota</taxon>
        <taxon>Pezizomycotina</taxon>
        <taxon>Dothideomycetes</taxon>
        <taxon>Dothideomycetidae</taxon>
        <taxon>Mycosphaerellales</taxon>
        <taxon>Mycosphaerellaceae</taxon>
        <taxon>Pseudocercospora</taxon>
    </lineage>
</organism>
<reference evidence="8 9" key="1">
    <citation type="submission" date="2015-07" db="EMBL/GenBank/DDBJ databases">
        <title>Comparative genomics of the Sigatoka disease complex on banana suggests a link between parallel evolutionary changes in Pseudocercospora fijiensis and Pseudocercospora eumusae and increased virulence on the banana host.</title>
        <authorList>
            <person name="Chang T.-C."/>
            <person name="Salvucci A."/>
            <person name="Crous P.W."/>
            <person name="Stergiopoulos I."/>
        </authorList>
    </citation>
    <scope>NUCLEOTIDE SEQUENCE [LARGE SCALE GENOMIC DNA]</scope>
    <source>
        <strain evidence="8 9">CBS 114824</strain>
    </source>
</reference>
<dbReference type="GO" id="GO:0004089">
    <property type="term" value="F:carbonate dehydratase activity"/>
    <property type="evidence" value="ECO:0007669"/>
    <property type="project" value="UniProtKB-EC"/>
</dbReference>
<evidence type="ECO:0000313" key="8">
    <source>
        <dbReference type="EMBL" id="KXT06971.1"/>
    </source>
</evidence>
<feature type="binding site" evidence="7">
    <location>
        <position position="245"/>
    </location>
    <ligand>
        <name>Zn(2+)</name>
        <dbReference type="ChEBI" id="CHEBI:29105"/>
    </ligand>
</feature>
<evidence type="ECO:0000256" key="6">
    <source>
        <dbReference type="ARBA" id="ARBA00048348"/>
    </source>
</evidence>
<dbReference type="PANTHER" id="PTHR11002">
    <property type="entry name" value="CARBONIC ANHYDRASE"/>
    <property type="match status" value="1"/>
</dbReference>
<dbReference type="Proteomes" id="UP000070133">
    <property type="component" value="Unassembled WGS sequence"/>
</dbReference>
<accession>A0A139HWW9</accession>